<dbReference type="Pfam" id="PF20251">
    <property type="entry name" value="Big_14"/>
    <property type="match status" value="1"/>
</dbReference>
<accession>A0A4Q6XHV1</accession>
<dbReference type="OrthoDB" id="709850at2"/>
<gene>
    <name evidence="2" type="ORF">EWE74_10050</name>
</gene>
<protein>
    <recommendedName>
        <fullName evidence="1">Bacterial Ig-like domain-containing protein</fullName>
    </recommendedName>
</protein>
<comment type="caution">
    <text evidence="2">The sequence shown here is derived from an EMBL/GenBank/DDBJ whole genome shotgun (WGS) entry which is preliminary data.</text>
</comment>
<dbReference type="Proteomes" id="UP000292855">
    <property type="component" value="Unassembled WGS sequence"/>
</dbReference>
<dbReference type="RefSeq" id="WP_130141422.1">
    <property type="nucleotide sequence ID" value="NZ_SGIT01000002.1"/>
</dbReference>
<proteinExistence type="predicted"/>
<name>A0A4Q6XHV1_9SPHI</name>
<evidence type="ECO:0000313" key="2">
    <source>
        <dbReference type="EMBL" id="RZF59501.1"/>
    </source>
</evidence>
<dbReference type="InterPro" id="IPR046878">
    <property type="entry name" value="Big_14"/>
</dbReference>
<feature type="domain" description="Bacterial Ig-like" evidence="1">
    <location>
        <begin position="35"/>
        <end position="135"/>
    </location>
</feature>
<evidence type="ECO:0000313" key="3">
    <source>
        <dbReference type="Proteomes" id="UP000292855"/>
    </source>
</evidence>
<evidence type="ECO:0000259" key="1">
    <source>
        <dbReference type="Pfam" id="PF20251"/>
    </source>
</evidence>
<sequence length="152" mass="17775">MKKIILFIISATFISSGTPIQEDAVTLSVKPNLVKLSELPETVEVTMTNNTRETISAGLHYWIERYENKEWINVSPEQAFEDIGYNFSPSVFYTYEKSLFTEEIDYKVGKYRIVKYYLKSDYQETKEEFRVYAEFEVAFPTDSIGNQKVFEP</sequence>
<dbReference type="EMBL" id="SGIT01000002">
    <property type="protein sequence ID" value="RZF59501.1"/>
    <property type="molecule type" value="Genomic_DNA"/>
</dbReference>
<dbReference type="AlphaFoldDB" id="A0A4Q6XHV1"/>
<keyword evidence="3" id="KW-1185">Reference proteome</keyword>
<organism evidence="2 3">
    <name type="scientific">Sphingobacterium corticibacterium</name>
    <dbReference type="NCBI Taxonomy" id="2484746"/>
    <lineage>
        <taxon>Bacteria</taxon>
        <taxon>Pseudomonadati</taxon>
        <taxon>Bacteroidota</taxon>
        <taxon>Sphingobacteriia</taxon>
        <taxon>Sphingobacteriales</taxon>
        <taxon>Sphingobacteriaceae</taxon>
        <taxon>Sphingobacterium</taxon>
    </lineage>
</organism>
<reference evidence="2 3" key="1">
    <citation type="submission" date="2019-02" db="EMBL/GenBank/DDBJ databases">
        <authorList>
            <person name="Li Y."/>
        </authorList>
    </citation>
    <scope>NUCLEOTIDE SEQUENCE [LARGE SCALE GENOMIC DNA]</scope>
    <source>
        <strain evidence="2 3">30C10-4-7</strain>
    </source>
</reference>